<proteinExistence type="predicted"/>
<dbReference type="Proteomes" id="UP000187194">
    <property type="component" value="Unassembled WGS sequence"/>
</dbReference>
<evidence type="ECO:0000313" key="2">
    <source>
        <dbReference type="EMBL" id="OMG71600.1"/>
    </source>
</evidence>
<dbReference type="EMBL" id="MTJZ01000024">
    <property type="protein sequence ID" value="OMG71600.1"/>
    <property type="molecule type" value="Genomic_DNA"/>
</dbReference>
<accession>A0A1R1J8I2</accession>
<sequence>MQGGLNVYQCVPNPIEWIDPLGLTSKSPPACGCLDWSRINPKTGETAPEHVMRHGEDMPDRKVPHGVFADDPIATTNAAWDKAVHQKISPTVGPNGNLVYDIPYSEAGLLGGIPGAVAGNPILDSVRIVTSSGGTNKVVTSFPK</sequence>
<organism evidence="2 3">
    <name type="scientific">Burkholderia ubonensis</name>
    <dbReference type="NCBI Taxonomy" id="101571"/>
    <lineage>
        <taxon>Bacteria</taxon>
        <taxon>Pseudomonadati</taxon>
        <taxon>Pseudomonadota</taxon>
        <taxon>Betaproteobacteria</taxon>
        <taxon>Burkholderiales</taxon>
        <taxon>Burkholderiaceae</taxon>
        <taxon>Burkholderia</taxon>
        <taxon>Burkholderia cepacia complex</taxon>
    </lineage>
</organism>
<reference evidence="2 3" key="1">
    <citation type="submission" date="2017-01" db="EMBL/GenBank/DDBJ databases">
        <title>Phylogeographic, genomic and meropenem susceptibility analysis of Burkholderia ubonensis.</title>
        <authorList>
            <person name="Price E.P."/>
            <person name="Sarovich D.S."/>
            <person name="Webb J.R."/>
            <person name="Hall C.M."/>
            <person name="Sahl J.W."/>
            <person name="Kaestli M."/>
            <person name="Mayo M."/>
            <person name="Harrington G."/>
            <person name="Baker A.L."/>
            <person name="Sidak-Loftis L.C."/>
            <person name="Lummis M."/>
            <person name="Schupp J.M."/>
            <person name="Gillece J.D."/>
            <person name="Tuanyok A."/>
            <person name="Warner J."/>
            <person name="Busch J.D."/>
            <person name="Keim P."/>
            <person name="Currie B.J."/>
            <person name="Wagner D.M."/>
        </authorList>
    </citation>
    <scope>NUCLEOTIDE SEQUENCE [LARGE SCALE GENOMIC DNA]</scope>
    <source>
        <strain evidence="2 3">A21</strain>
    </source>
</reference>
<evidence type="ECO:0000313" key="3">
    <source>
        <dbReference type="Proteomes" id="UP000187194"/>
    </source>
</evidence>
<name>A0A1R1J8I2_9BURK</name>
<gene>
    <name evidence="2" type="ORF">BW685_20030</name>
    <name evidence="1" type="ORF">BW685_25500</name>
</gene>
<comment type="caution">
    <text evidence="2">The sequence shown here is derived from an EMBL/GenBank/DDBJ whole genome shotgun (WGS) entry which is preliminary data.</text>
</comment>
<evidence type="ECO:0000313" key="1">
    <source>
        <dbReference type="EMBL" id="OMG70608.1"/>
    </source>
</evidence>
<dbReference type="EMBL" id="MTJZ01000054">
    <property type="protein sequence ID" value="OMG70608.1"/>
    <property type="molecule type" value="Genomic_DNA"/>
</dbReference>
<protein>
    <submittedName>
        <fullName evidence="2">Uncharacterized protein</fullName>
    </submittedName>
</protein>
<dbReference type="AlphaFoldDB" id="A0A1R1J8I2"/>